<evidence type="ECO:0000256" key="2">
    <source>
        <dbReference type="ARBA" id="ARBA00022670"/>
    </source>
</evidence>
<feature type="compositionally biased region" description="Basic residues" evidence="4">
    <location>
        <begin position="219"/>
        <end position="234"/>
    </location>
</feature>
<evidence type="ECO:0000313" key="7">
    <source>
        <dbReference type="Proteomes" id="UP001189429"/>
    </source>
</evidence>
<feature type="region of interest" description="Disordered" evidence="4">
    <location>
        <begin position="187"/>
        <end position="269"/>
    </location>
</feature>
<keyword evidence="7" id="KW-1185">Reference proteome</keyword>
<dbReference type="PANTHER" id="PTHR12378:SF9">
    <property type="entry name" value="OS06G0107000 PROTEIN"/>
    <property type="match status" value="1"/>
</dbReference>
<comment type="caution">
    <text evidence="6">The sequence shown here is derived from an EMBL/GenBank/DDBJ whole genome shotgun (WGS) entry which is preliminary data.</text>
</comment>
<feature type="domain" description="PPPDE" evidence="5">
    <location>
        <begin position="3"/>
        <end position="142"/>
    </location>
</feature>
<dbReference type="EMBL" id="CAUYUJ010019281">
    <property type="protein sequence ID" value="CAK0889940.1"/>
    <property type="molecule type" value="Genomic_DNA"/>
</dbReference>
<dbReference type="Pfam" id="PF05903">
    <property type="entry name" value="Peptidase_C97"/>
    <property type="match status" value="1"/>
</dbReference>
<dbReference type="InterPro" id="IPR008580">
    <property type="entry name" value="PPPDE_dom"/>
</dbReference>
<evidence type="ECO:0000256" key="3">
    <source>
        <dbReference type="ARBA" id="ARBA00022801"/>
    </source>
</evidence>
<keyword evidence="2" id="KW-0645">Protease</keyword>
<protein>
    <recommendedName>
        <fullName evidence="5">PPPDE domain-containing protein</fullName>
    </recommendedName>
</protein>
<dbReference type="PANTHER" id="PTHR12378">
    <property type="entry name" value="DESUMOYLATING ISOPEPTIDASE"/>
    <property type="match status" value="1"/>
</dbReference>
<dbReference type="SMART" id="SM01179">
    <property type="entry name" value="DUF862"/>
    <property type="match status" value="1"/>
</dbReference>
<organism evidence="6 7">
    <name type="scientific">Prorocentrum cordatum</name>
    <dbReference type="NCBI Taxonomy" id="2364126"/>
    <lineage>
        <taxon>Eukaryota</taxon>
        <taxon>Sar</taxon>
        <taxon>Alveolata</taxon>
        <taxon>Dinophyceae</taxon>
        <taxon>Prorocentrales</taxon>
        <taxon>Prorocentraceae</taxon>
        <taxon>Prorocentrum</taxon>
    </lineage>
</organism>
<reference evidence="6" key="1">
    <citation type="submission" date="2023-10" db="EMBL/GenBank/DDBJ databases">
        <authorList>
            <person name="Chen Y."/>
            <person name="Shah S."/>
            <person name="Dougan E. K."/>
            <person name="Thang M."/>
            <person name="Chan C."/>
        </authorList>
    </citation>
    <scope>NUCLEOTIDE SEQUENCE [LARGE SCALE GENOMIC DNA]</scope>
</reference>
<dbReference type="PROSITE" id="PS51858">
    <property type="entry name" value="PPPDE"/>
    <property type="match status" value="1"/>
</dbReference>
<evidence type="ECO:0000256" key="4">
    <source>
        <dbReference type="SAM" id="MobiDB-lite"/>
    </source>
</evidence>
<evidence type="ECO:0000256" key="1">
    <source>
        <dbReference type="ARBA" id="ARBA00008140"/>
    </source>
</evidence>
<dbReference type="Proteomes" id="UP001189429">
    <property type="component" value="Unassembled WGS sequence"/>
</dbReference>
<feature type="compositionally biased region" description="Basic and acidic residues" evidence="4">
    <location>
        <begin position="187"/>
        <end position="197"/>
    </location>
</feature>
<sequence>MPAPVTLHIYDVGDQKAVSKVNQLLKPIGTGAFHGAVEVYGREEWSYGYIDEGTGVFSNAPKGCPMHTYRESVSMGETALSEEEVAKLIEEMKGAWPGVDYDLLRCNCCNFSDAFCVKLGVGNVPKWVTNLAGAGATLEDDGFKAVHSKAQAAAIVAAAKADEIDAKYQIRSKTDAKAKDLAKFSKEMDEKYGESRRAPRAPSRGRTQSSRTLTTSTRSPRRARRQSSRPRRPGRASWGRSATGSAAAGPVAPTARTPRSRWTSRAAGRDGLPLIVRMTSGMGLSHFQQPDRQGVTTGT</sequence>
<comment type="similarity">
    <text evidence="1">Belongs to the DeSI family.</text>
</comment>
<keyword evidence="3" id="KW-0378">Hydrolase</keyword>
<name>A0ABN9WT24_9DINO</name>
<dbReference type="Gene3D" id="3.90.1720.30">
    <property type="entry name" value="PPPDE domains"/>
    <property type="match status" value="1"/>
</dbReference>
<feature type="compositionally biased region" description="Low complexity" evidence="4">
    <location>
        <begin position="200"/>
        <end position="218"/>
    </location>
</feature>
<dbReference type="InterPro" id="IPR042266">
    <property type="entry name" value="PPPDE_sf"/>
</dbReference>
<proteinExistence type="inferred from homology"/>
<gene>
    <name evidence="6" type="ORF">PCOR1329_LOCUS70305</name>
</gene>
<accession>A0ABN9WT24</accession>
<evidence type="ECO:0000259" key="5">
    <source>
        <dbReference type="PROSITE" id="PS51858"/>
    </source>
</evidence>
<evidence type="ECO:0000313" key="6">
    <source>
        <dbReference type="EMBL" id="CAK0889940.1"/>
    </source>
</evidence>